<feature type="domain" description="HPP transmembrane region" evidence="3">
    <location>
        <begin position="558"/>
        <end position="715"/>
    </location>
</feature>
<feature type="compositionally biased region" description="Basic and acidic residues" evidence="1">
    <location>
        <begin position="113"/>
        <end position="126"/>
    </location>
</feature>
<dbReference type="Pfam" id="PF04982">
    <property type="entry name" value="TM_HPP"/>
    <property type="match status" value="1"/>
</dbReference>
<dbReference type="AlphaFoldDB" id="A0A7S4R407"/>
<feature type="transmembrane region" description="Helical" evidence="2">
    <location>
        <begin position="565"/>
        <end position="586"/>
    </location>
</feature>
<gene>
    <name evidence="4" type="ORF">DBRI00130_LOCUS12282</name>
</gene>
<accession>A0A7S4R407</accession>
<dbReference type="PANTHER" id="PTHR33741:SF5">
    <property type="entry name" value="TRANSMEMBRANE PROTEIN DDB_G0269096-RELATED"/>
    <property type="match status" value="1"/>
</dbReference>
<protein>
    <recommendedName>
        <fullName evidence="3">HPP transmembrane region domain-containing protein</fullName>
    </recommendedName>
</protein>
<dbReference type="InterPro" id="IPR007065">
    <property type="entry name" value="HPP"/>
</dbReference>
<keyword evidence="2" id="KW-0472">Membrane</keyword>
<feature type="transmembrane region" description="Helical" evidence="2">
    <location>
        <begin position="688"/>
        <end position="708"/>
    </location>
</feature>
<feature type="region of interest" description="Disordered" evidence="1">
    <location>
        <begin position="262"/>
        <end position="281"/>
    </location>
</feature>
<reference evidence="4" key="1">
    <citation type="submission" date="2021-01" db="EMBL/GenBank/DDBJ databases">
        <authorList>
            <person name="Corre E."/>
            <person name="Pelletier E."/>
            <person name="Niang G."/>
            <person name="Scheremetjew M."/>
            <person name="Finn R."/>
            <person name="Kale V."/>
            <person name="Holt S."/>
            <person name="Cochrane G."/>
            <person name="Meng A."/>
            <person name="Brown T."/>
            <person name="Cohen L."/>
        </authorList>
    </citation>
    <scope>NUCLEOTIDE SEQUENCE</scope>
    <source>
        <strain evidence="4">GSO104</strain>
    </source>
</reference>
<feature type="compositionally biased region" description="Basic and acidic residues" evidence="1">
    <location>
        <begin position="267"/>
        <end position="281"/>
    </location>
</feature>
<feature type="compositionally biased region" description="Polar residues" evidence="1">
    <location>
        <begin position="19"/>
        <end position="28"/>
    </location>
</feature>
<keyword evidence="2" id="KW-0812">Transmembrane</keyword>
<feature type="transmembrane region" description="Helical" evidence="2">
    <location>
        <begin position="598"/>
        <end position="618"/>
    </location>
</feature>
<feature type="region of interest" description="Disordered" evidence="1">
    <location>
        <begin position="112"/>
        <end position="132"/>
    </location>
</feature>
<feature type="region of interest" description="Disordered" evidence="1">
    <location>
        <begin position="1"/>
        <end position="33"/>
    </location>
</feature>
<organism evidence="4">
    <name type="scientific">Ditylum brightwellii</name>
    <dbReference type="NCBI Taxonomy" id="49249"/>
    <lineage>
        <taxon>Eukaryota</taxon>
        <taxon>Sar</taxon>
        <taxon>Stramenopiles</taxon>
        <taxon>Ochrophyta</taxon>
        <taxon>Bacillariophyta</taxon>
        <taxon>Mediophyceae</taxon>
        <taxon>Lithodesmiophycidae</taxon>
        <taxon>Lithodesmiales</taxon>
        <taxon>Lithodesmiaceae</taxon>
        <taxon>Ditylum</taxon>
    </lineage>
</organism>
<evidence type="ECO:0000313" key="4">
    <source>
        <dbReference type="EMBL" id="CAE4602174.1"/>
    </source>
</evidence>
<dbReference type="PANTHER" id="PTHR33741">
    <property type="entry name" value="TRANSMEMBRANE PROTEIN DDB_G0269096-RELATED"/>
    <property type="match status" value="1"/>
</dbReference>
<feature type="transmembrane region" description="Helical" evidence="2">
    <location>
        <begin position="624"/>
        <end position="641"/>
    </location>
</feature>
<evidence type="ECO:0000256" key="1">
    <source>
        <dbReference type="SAM" id="MobiDB-lite"/>
    </source>
</evidence>
<name>A0A7S4R407_9STRA</name>
<dbReference type="EMBL" id="HBNS01015285">
    <property type="protein sequence ID" value="CAE4602174.1"/>
    <property type="molecule type" value="Transcribed_RNA"/>
</dbReference>
<sequence>MTQDEELGKVAHAEKEQRNTIQESSSVAGNEACDLAKENDGDISLIDEENVVHDGSPIAQPSDTCRADVIRNAQGNLDVEGQARNSGTTHVAEKDTEIKKVLSVSWEDECESIGEKTEDAKEKTSEGKTNSRTADVPEMHKIQLAVSWEEDFADNSRKINFAENSIRIEPEDVRGWHTKDINLNTQNEMNYNNCCISFEQSQSSEVKALLQQLARINIDDDERSIDEKRLSRTVRDAGEYTNGVVAVEVWVLDEETGQLKRPPSGWWRDESLASKSAKSPEEREALRTFEERSHPDFVHFGPVSPGVDIAGEIWVDGKTSSAAMTFMDRLTRGVFSSQYQPAEDRELDNSIKSTRSQQARRKFMSTMAFSRSYDSRAKVGLPSSRGIFRRGELGNSTRSNRSRISLGRSIRGNEQQSRGAILWRDILSLVNDPDKSKTSRLANLQQAGVGLAAGVHFHVGGHSGMVIYFAKSDKDTDVLTELPNQVYMIRMAEIIGGVVASTDARRAAAASKHQHTPTEDPTENLPENSPVPQPTRCGLRPIRTWLRKSLGGNSQIPPSMPLTQALLTLIGAFSSLTLVSVADRFIISSFERLEDVSLIIPPFGALVTLQYGLTAAPASQPRNIIFGQSVAGAIALAFTYIPNLYPWLRIALAPAVAISVTAKLGIIHPPAGAAAVVLASGNFDWIDYLLILLLNVILLVPAIAINNISQKRQYPTYWGIPWSGSKSLFSQLKKNAK</sequence>
<keyword evidence="2" id="KW-1133">Transmembrane helix</keyword>
<feature type="compositionally biased region" description="Basic and acidic residues" evidence="1">
    <location>
        <begin position="1"/>
        <end position="18"/>
    </location>
</feature>
<feature type="region of interest" description="Disordered" evidence="1">
    <location>
        <begin position="506"/>
        <end position="538"/>
    </location>
</feature>
<evidence type="ECO:0000256" key="2">
    <source>
        <dbReference type="SAM" id="Phobius"/>
    </source>
</evidence>
<dbReference type="InterPro" id="IPR058581">
    <property type="entry name" value="TM_HPP"/>
</dbReference>
<evidence type="ECO:0000259" key="3">
    <source>
        <dbReference type="Pfam" id="PF04982"/>
    </source>
</evidence>
<feature type="transmembrane region" description="Helical" evidence="2">
    <location>
        <begin position="648"/>
        <end position="668"/>
    </location>
</feature>
<proteinExistence type="predicted"/>